<accession>A0ABN7WWS7</accession>
<proteinExistence type="predicted"/>
<evidence type="ECO:0000313" key="2">
    <source>
        <dbReference type="Proteomes" id="UP000789901"/>
    </source>
</evidence>
<protein>
    <submittedName>
        <fullName evidence="1">8084_t:CDS:1</fullName>
    </submittedName>
</protein>
<comment type="caution">
    <text evidence="1">The sequence shown here is derived from an EMBL/GenBank/DDBJ whole genome shotgun (WGS) entry which is preliminary data.</text>
</comment>
<feature type="non-terminal residue" evidence="1">
    <location>
        <position position="1"/>
    </location>
</feature>
<dbReference type="EMBL" id="CAJVQB010064415">
    <property type="protein sequence ID" value="CAG8841005.1"/>
    <property type="molecule type" value="Genomic_DNA"/>
</dbReference>
<gene>
    <name evidence="1" type="ORF">GMARGA_LOCUS35195</name>
</gene>
<organism evidence="1 2">
    <name type="scientific">Gigaspora margarita</name>
    <dbReference type="NCBI Taxonomy" id="4874"/>
    <lineage>
        <taxon>Eukaryota</taxon>
        <taxon>Fungi</taxon>
        <taxon>Fungi incertae sedis</taxon>
        <taxon>Mucoromycota</taxon>
        <taxon>Glomeromycotina</taxon>
        <taxon>Glomeromycetes</taxon>
        <taxon>Diversisporales</taxon>
        <taxon>Gigasporaceae</taxon>
        <taxon>Gigaspora</taxon>
    </lineage>
</organism>
<sequence>EEYSRDLERYLKNRPSINLLHESNLEELRESVDTTKLDRIWDSLEKGILYTAKKNIFYKKLKKGAPNNIRSNKFDKNSTSVILKKDVISFSRIYKSLKCQYKTTKVANLSEDIVADFNHQVREINGKYGLEIMLKKEKTKRIEDLVNQRCAMIKNEQGRMIQSLLEKPFCKVLIDRVLSNVNGKFFLSTDPKEVLTKTKAHFQQQFAKRQTKLEQM</sequence>
<dbReference type="Proteomes" id="UP000789901">
    <property type="component" value="Unassembled WGS sequence"/>
</dbReference>
<evidence type="ECO:0000313" key="1">
    <source>
        <dbReference type="EMBL" id="CAG8841005.1"/>
    </source>
</evidence>
<reference evidence="1 2" key="1">
    <citation type="submission" date="2021-06" db="EMBL/GenBank/DDBJ databases">
        <authorList>
            <person name="Kallberg Y."/>
            <person name="Tangrot J."/>
            <person name="Rosling A."/>
        </authorList>
    </citation>
    <scope>NUCLEOTIDE SEQUENCE [LARGE SCALE GENOMIC DNA]</scope>
    <source>
        <strain evidence="1 2">120-4 pot B 10/14</strain>
    </source>
</reference>
<name>A0ABN7WWS7_GIGMA</name>
<keyword evidence="2" id="KW-1185">Reference proteome</keyword>